<evidence type="ECO:0000313" key="1">
    <source>
        <dbReference type="Ensembl" id="ENSOMEP00000008970.1"/>
    </source>
</evidence>
<evidence type="ECO:0008006" key="3">
    <source>
        <dbReference type="Google" id="ProtNLM"/>
    </source>
</evidence>
<accession>A0A3B3BTS6</accession>
<reference evidence="1" key="1">
    <citation type="submission" date="2025-08" db="UniProtKB">
        <authorList>
            <consortium name="Ensembl"/>
        </authorList>
    </citation>
    <scope>IDENTIFICATION</scope>
</reference>
<dbReference type="Ensembl" id="ENSOMET00000001551.1">
    <property type="protein sequence ID" value="ENSOMEP00000008970.1"/>
    <property type="gene ID" value="ENSOMEG00000010165.1"/>
</dbReference>
<organism evidence="1 2">
    <name type="scientific">Oryzias melastigma</name>
    <name type="common">Marine medaka</name>
    <dbReference type="NCBI Taxonomy" id="30732"/>
    <lineage>
        <taxon>Eukaryota</taxon>
        <taxon>Metazoa</taxon>
        <taxon>Chordata</taxon>
        <taxon>Craniata</taxon>
        <taxon>Vertebrata</taxon>
        <taxon>Euteleostomi</taxon>
        <taxon>Actinopterygii</taxon>
        <taxon>Neopterygii</taxon>
        <taxon>Teleostei</taxon>
        <taxon>Neoteleostei</taxon>
        <taxon>Acanthomorphata</taxon>
        <taxon>Ovalentaria</taxon>
        <taxon>Atherinomorphae</taxon>
        <taxon>Beloniformes</taxon>
        <taxon>Adrianichthyidae</taxon>
        <taxon>Oryziinae</taxon>
        <taxon>Oryzias</taxon>
    </lineage>
</organism>
<reference evidence="1" key="2">
    <citation type="submission" date="2025-09" db="UniProtKB">
        <authorList>
            <consortium name="Ensembl"/>
        </authorList>
    </citation>
    <scope>IDENTIFICATION</scope>
</reference>
<proteinExistence type="predicted"/>
<evidence type="ECO:0000313" key="2">
    <source>
        <dbReference type="Proteomes" id="UP000261560"/>
    </source>
</evidence>
<dbReference type="PaxDb" id="30732-ENSOMEP00000008970"/>
<dbReference type="STRING" id="30732.ENSOMEP00000008970"/>
<dbReference type="OMA" id="CGMNVIS"/>
<dbReference type="AlphaFoldDB" id="A0A3B3BTS6"/>
<sequence length="129" mass="15402">YQLRTIRTNYKQNSLVCGMNVISRLASRHRTAIRVCDRPRSETPPVTDHNHDQYLRTAALRHGSRNITQVSRQMIHNRLHRFDLNTRRPFQVTPRHCCKHRQQAQDHVTWTMQYWSIPLYWSLANISAI</sequence>
<protein>
    <recommendedName>
        <fullName evidence="3">Transposase Tc1-like domain-containing protein</fullName>
    </recommendedName>
</protein>
<dbReference type="Proteomes" id="UP000261560">
    <property type="component" value="Unplaced"/>
</dbReference>
<name>A0A3B3BTS6_ORYME</name>
<keyword evidence="2" id="KW-1185">Reference proteome</keyword>
<dbReference type="GeneTree" id="ENSGT00940000176846"/>